<keyword evidence="3 4" id="KW-0998">Cell outer membrane</keyword>
<dbReference type="Gene3D" id="2.60.450.10">
    <property type="entry name" value="Lipopolysaccharide (LPS) transport protein A like domain"/>
    <property type="match status" value="1"/>
</dbReference>
<dbReference type="EMBL" id="PCGW01000026">
    <property type="protein sequence ID" value="PHO19769.1"/>
    <property type="molecule type" value="Genomic_DNA"/>
</dbReference>
<proteinExistence type="inferred from homology"/>
<dbReference type="SMR" id="A0AB74N324"/>
<gene>
    <name evidence="4 8" type="primary">lptD</name>
    <name evidence="7" type="ORF">CQR80_10500</name>
    <name evidence="8" type="ORF">FXB79_09590</name>
</gene>
<comment type="caution">
    <text evidence="8">The sequence shown here is derived from an EMBL/GenBank/DDBJ whole genome shotgun (WGS) entry which is preliminary data.</text>
</comment>
<dbReference type="GO" id="GO:0015920">
    <property type="term" value="P:lipopolysaccharide transport"/>
    <property type="evidence" value="ECO:0007669"/>
    <property type="project" value="InterPro"/>
</dbReference>
<dbReference type="Proteomes" id="UP000226080">
    <property type="component" value="Unassembled WGS sequence"/>
</dbReference>
<evidence type="ECO:0000256" key="3">
    <source>
        <dbReference type="ARBA" id="ARBA00023237"/>
    </source>
</evidence>
<evidence type="ECO:0000259" key="6">
    <source>
        <dbReference type="Pfam" id="PF04453"/>
    </source>
</evidence>
<feature type="domain" description="LptD C-terminal" evidence="6">
    <location>
        <begin position="330"/>
        <end position="719"/>
    </location>
</feature>
<evidence type="ECO:0000313" key="9">
    <source>
        <dbReference type="Proteomes" id="UP000226080"/>
    </source>
</evidence>
<comment type="subunit">
    <text evidence="4">Component of the lipopolysaccharide transport and assembly complex. Interacts with LptE and LptA.</text>
</comment>
<reference evidence="7 9" key="1">
    <citation type="submission" date="2017-10" db="EMBL/GenBank/DDBJ databases">
        <title>Draft genome sequences of Aggregatibacter actinomycetemcomitans strains 310a and 310b.</title>
        <authorList>
            <person name="May A.C."/>
            <person name="Ohta H."/>
            <person name="Maeda H."/>
            <person name="Kokeguchi S."/>
            <person name="Cugini C."/>
        </authorList>
    </citation>
    <scope>NUCLEOTIDE SEQUENCE [LARGE SCALE GENOMIC DNA]</scope>
    <source>
        <strain evidence="7 9">310b</strain>
    </source>
</reference>
<organism evidence="8 10">
    <name type="scientific">Aggregatibacter actinomycetemcomitans</name>
    <name type="common">Actinobacillus actinomycetemcomitans</name>
    <name type="synonym">Haemophilus actinomycetemcomitans</name>
    <dbReference type="NCBI Taxonomy" id="714"/>
    <lineage>
        <taxon>Bacteria</taxon>
        <taxon>Pseudomonadati</taxon>
        <taxon>Pseudomonadota</taxon>
        <taxon>Gammaproteobacteria</taxon>
        <taxon>Pasteurellales</taxon>
        <taxon>Pasteurellaceae</taxon>
        <taxon>Aggregatibacter</taxon>
    </lineage>
</organism>
<dbReference type="HAMAP" id="MF_01411">
    <property type="entry name" value="LPS_assembly_LptD"/>
    <property type="match status" value="1"/>
</dbReference>
<evidence type="ECO:0000313" key="8">
    <source>
        <dbReference type="EMBL" id="TYA38287.1"/>
    </source>
</evidence>
<name>A0AB74N324_AGGAC</name>
<dbReference type="Pfam" id="PF04453">
    <property type="entry name" value="LptD"/>
    <property type="match status" value="1"/>
</dbReference>
<dbReference type="PANTHER" id="PTHR30189">
    <property type="entry name" value="LPS-ASSEMBLY PROTEIN"/>
    <property type="match status" value="1"/>
</dbReference>
<dbReference type="NCBIfam" id="NF002997">
    <property type="entry name" value="PRK03761.1"/>
    <property type="match status" value="1"/>
</dbReference>
<dbReference type="InterPro" id="IPR020889">
    <property type="entry name" value="LipoPS_assembly_LptD"/>
</dbReference>
<sequence length="810" mass="93637">MRVQNATLNNAILYVLQYNPTKFGSNNGCPMKKNYYALISLSILTALYTADSAADLNQQCLSGVPHFTGEVVSGDPNDQPVYIEADKAEINQPSSAIYQGNVDIKQGNRHLKSAAVEVQQSGEGGNVQRYAFARGGFDYRDNQINLLGSDAKIHLNSKDTDIQHADYQFVDRQGHGSAESVELREDYRLMKNATFTSCLPNDNAWSIYASEMRQHVKEEYAEMWHARFRVHGVPVFYTPYFQLPIGDRRRSGLLIPTAGHSSRDGYFYAQPVYWNIAPNYDATIAPKYMSKRGWQFNGEFRYLTPLGEGKIAGEYLGNDRLTDYTAENRKRHLLHWLHSSSFLENWRLNVDYTRVSDKRYFTDFDSEYGSSTDGYADQKARIAYYQPNYNLAISAKQFQIFDEVAIGPYRTLPQIDFNYYKNNLWNNLDFKLFSQAARFDNDSIQMPKAWRFHLEPGLNKTLSNRYGSINFETKLYATHYQQKNGRIVSDDEKVERSVTRVLPQFKVELQTALASNKTLFNGYTQTLEPRVQYLYRPYKNQGNIGPKNPQYLGFGYDSTLLQQDYFSLFRDRRYSGLDRIASANQVTLGGTTRFFDVEKEERFNFSIGQTFYLKPSRIDDNPNNKTSGASSSWALESNWKISDQWRWRASYQYDPQLKQVSLANTGLEWNPQKENLIQLTYRYASQRYIDQNLDVGANRYNQDIKQLGVQAAWEITDNWAVVGRYYQDLALKKPVEQYLGVQYNSCCWSIGVGARRYVTSRQNQKYDEIFYDNSIGVTFQLRGFGNDHKNGIEELLKRGKLPYLQAFSLY</sequence>
<keyword evidence="2 4" id="KW-0472">Membrane</keyword>
<comment type="caution">
    <text evidence="4">Lacks conserved residue(s) required for the propagation of feature annotation.</text>
</comment>
<comment type="function">
    <text evidence="4">Together with LptE, is involved in the assembly of lipopolysaccharide (LPS) at the surface of the outer membrane.</text>
</comment>
<dbReference type="GO" id="GO:0043165">
    <property type="term" value="P:Gram-negative-bacterium-type cell outer membrane assembly"/>
    <property type="evidence" value="ECO:0007669"/>
    <property type="project" value="UniProtKB-UniRule"/>
</dbReference>
<dbReference type="PANTHER" id="PTHR30189:SF1">
    <property type="entry name" value="LPS-ASSEMBLY PROTEIN LPTD"/>
    <property type="match status" value="1"/>
</dbReference>
<dbReference type="EMBL" id="VSED01000031">
    <property type="protein sequence ID" value="TYA38287.1"/>
    <property type="molecule type" value="Genomic_DNA"/>
</dbReference>
<comment type="similarity">
    <text evidence="4">Belongs to the LptD family.</text>
</comment>
<comment type="subcellular location">
    <subcellularLocation>
        <location evidence="4">Cell outer membrane</location>
    </subcellularLocation>
</comment>
<feature type="domain" description="Organic solvent tolerance-like N-terminal" evidence="5">
    <location>
        <begin position="82"/>
        <end position="219"/>
    </location>
</feature>
<dbReference type="Proteomes" id="UP000323012">
    <property type="component" value="Unassembled WGS sequence"/>
</dbReference>
<evidence type="ECO:0000256" key="2">
    <source>
        <dbReference type="ARBA" id="ARBA00023136"/>
    </source>
</evidence>
<keyword evidence="9" id="KW-1185">Reference proteome</keyword>
<dbReference type="AlphaFoldDB" id="A0AB74N324"/>
<dbReference type="InterPro" id="IPR005653">
    <property type="entry name" value="OstA-like_N"/>
</dbReference>
<dbReference type="Pfam" id="PF03968">
    <property type="entry name" value="LptD_N"/>
    <property type="match status" value="1"/>
</dbReference>
<dbReference type="InterPro" id="IPR050218">
    <property type="entry name" value="LptD"/>
</dbReference>
<keyword evidence="1 4" id="KW-0732">Signal</keyword>
<accession>A0AB74N324</accession>
<dbReference type="InterPro" id="IPR007543">
    <property type="entry name" value="LptD_C"/>
</dbReference>
<reference evidence="8 10" key="2">
    <citation type="submission" date="2019-08" db="EMBL/GenBank/DDBJ databases">
        <title>Whole genome sequencing of Aggregatibacter actinomycetemcomitans cultured from blood stream infections in Denmark reveals a novel phylogenetic lineage expressing serotype a membrane O polysaccharide.</title>
        <authorList>
            <person name="Nedergaard S."/>
            <person name="Kobel C.M."/>
            <person name="Nielsen M.B."/>
            <person name="Moeller R.T."/>
            <person name="Jensen A.B."/>
            <person name="Noerskov-Lauritsen N."/>
        </authorList>
    </citation>
    <scope>NUCLEOTIDE SEQUENCE [LARGE SCALE GENOMIC DNA]</scope>
    <source>
        <strain evidence="8 10">PN_563</strain>
    </source>
</reference>
<evidence type="ECO:0000313" key="10">
    <source>
        <dbReference type="Proteomes" id="UP000323012"/>
    </source>
</evidence>
<dbReference type="GO" id="GO:0009279">
    <property type="term" value="C:cell outer membrane"/>
    <property type="evidence" value="ECO:0007669"/>
    <property type="project" value="UniProtKB-SubCell"/>
</dbReference>
<evidence type="ECO:0000259" key="5">
    <source>
        <dbReference type="Pfam" id="PF03968"/>
    </source>
</evidence>
<protein>
    <recommendedName>
        <fullName evidence="4">LPS-assembly protein LptD</fullName>
    </recommendedName>
</protein>
<dbReference type="GO" id="GO:1990351">
    <property type="term" value="C:transporter complex"/>
    <property type="evidence" value="ECO:0007669"/>
    <property type="project" value="TreeGrafter"/>
</dbReference>
<evidence type="ECO:0000313" key="7">
    <source>
        <dbReference type="EMBL" id="PHO19769.1"/>
    </source>
</evidence>
<evidence type="ECO:0000256" key="4">
    <source>
        <dbReference type="HAMAP-Rule" id="MF_01411"/>
    </source>
</evidence>
<evidence type="ECO:0000256" key="1">
    <source>
        <dbReference type="ARBA" id="ARBA00022729"/>
    </source>
</evidence>